<dbReference type="InterPro" id="IPR036418">
    <property type="entry name" value="Cyt_c_oxidase_su6a_sf"/>
</dbReference>
<evidence type="ECO:0000256" key="2">
    <source>
        <dbReference type="ARBA" id="ARBA00022792"/>
    </source>
</evidence>
<dbReference type="AlphaFoldDB" id="A0A8H5H1W5"/>
<dbReference type="Pfam" id="PF02046">
    <property type="entry name" value="COX6A"/>
    <property type="match status" value="1"/>
</dbReference>
<comment type="subcellular location">
    <subcellularLocation>
        <location evidence="1">Mitochondrion inner membrane</location>
    </subcellularLocation>
</comment>
<proteinExistence type="inferred from homology"/>
<dbReference type="GO" id="GO:0030234">
    <property type="term" value="F:enzyme regulator activity"/>
    <property type="evidence" value="ECO:0007669"/>
    <property type="project" value="TreeGrafter"/>
</dbReference>
<dbReference type="Proteomes" id="UP000559256">
    <property type="component" value="Unassembled WGS sequence"/>
</dbReference>
<evidence type="ECO:0000256" key="5">
    <source>
        <dbReference type="ARBA" id="ARBA00023136"/>
    </source>
</evidence>
<comment type="caution">
    <text evidence="7">The sequence shown here is derived from an EMBL/GenBank/DDBJ whole genome shotgun (WGS) entry which is preliminary data.</text>
</comment>
<keyword evidence="4" id="KW-0496">Mitochondrion</keyword>
<sequence>MAFRLLARRSAPIFRRFSTEAPVTSKNAYLAEMEAIEHHAHETTELWRKISYYVCIPAIATCSIWVYQVEKEHKDHLEHMRHENDGVMPQPPAYEYLNVRRKPYPWGPNSLFFNPEVQKNLAEEA</sequence>
<evidence type="ECO:0000313" key="7">
    <source>
        <dbReference type="EMBL" id="KAF5375152.1"/>
    </source>
</evidence>
<evidence type="ECO:0000313" key="8">
    <source>
        <dbReference type="Proteomes" id="UP000559256"/>
    </source>
</evidence>
<keyword evidence="8" id="KW-1185">Reference proteome</keyword>
<dbReference type="Gene3D" id="4.10.95.10">
    <property type="entry name" value="Cytochrome c oxidase, subunit VIa"/>
    <property type="match status" value="1"/>
</dbReference>
<keyword evidence="2" id="KW-0999">Mitochondrion inner membrane</keyword>
<name>A0A8H5H1W5_9AGAR</name>
<accession>A0A8H5H1W5</accession>
<evidence type="ECO:0000256" key="1">
    <source>
        <dbReference type="ARBA" id="ARBA00004273"/>
    </source>
</evidence>
<comment type="similarity">
    <text evidence="6">Belongs to the cytochrome c oxidase subunit 6A family.</text>
</comment>
<dbReference type="EMBL" id="JAACJM010000001">
    <property type="protein sequence ID" value="KAF5375152.1"/>
    <property type="molecule type" value="Genomic_DNA"/>
</dbReference>
<dbReference type="GO" id="GO:0006123">
    <property type="term" value="P:mitochondrial electron transport, cytochrome c to oxygen"/>
    <property type="evidence" value="ECO:0007669"/>
    <property type="project" value="TreeGrafter"/>
</dbReference>
<keyword evidence="3" id="KW-0809">Transit peptide</keyword>
<reference evidence="7 8" key="1">
    <citation type="journal article" date="2020" name="ISME J.">
        <title>Uncovering the hidden diversity of litter-decomposition mechanisms in mushroom-forming fungi.</title>
        <authorList>
            <person name="Floudas D."/>
            <person name="Bentzer J."/>
            <person name="Ahren D."/>
            <person name="Johansson T."/>
            <person name="Persson P."/>
            <person name="Tunlid A."/>
        </authorList>
    </citation>
    <scope>NUCLEOTIDE SEQUENCE [LARGE SCALE GENOMIC DNA]</scope>
    <source>
        <strain evidence="7 8">CBS 291.85</strain>
    </source>
</reference>
<keyword evidence="5" id="KW-0472">Membrane</keyword>
<evidence type="ECO:0008006" key="9">
    <source>
        <dbReference type="Google" id="ProtNLM"/>
    </source>
</evidence>
<evidence type="ECO:0000256" key="3">
    <source>
        <dbReference type="ARBA" id="ARBA00022946"/>
    </source>
</evidence>
<organism evidence="7 8">
    <name type="scientific">Tetrapyrgos nigripes</name>
    <dbReference type="NCBI Taxonomy" id="182062"/>
    <lineage>
        <taxon>Eukaryota</taxon>
        <taxon>Fungi</taxon>
        <taxon>Dikarya</taxon>
        <taxon>Basidiomycota</taxon>
        <taxon>Agaricomycotina</taxon>
        <taxon>Agaricomycetes</taxon>
        <taxon>Agaricomycetidae</taxon>
        <taxon>Agaricales</taxon>
        <taxon>Marasmiineae</taxon>
        <taxon>Marasmiaceae</taxon>
        <taxon>Tetrapyrgos</taxon>
    </lineage>
</organism>
<dbReference type="PANTHER" id="PTHR11504">
    <property type="entry name" value="CYTOCHROME C OXIDASE POLYPEPTIDE VIA"/>
    <property type="match status" value="1"/>
</dbReference>
<dbReference type="PANTHER" id="PTHR11504:SF0">
    <property type="entry name" value="CYTOCHROME C OXIDASE SUBUNIT"/>
    <property type="match status" value="1"/>
</dbReference>
<protein>
    <recommendedName>
        <fullName evidence="9">Mitochondrial cytochrome c oxidase subunit VIa</fullName>
    </recommendedName>
</protein>
<gene>
    <name evidence="7" type="ORF">D9758_000380</name>
</gene>
<dbReference type="OrthoDB" id="5947505at2759"/>
<evidence type="ECO:0000256" key="4">
    <source>
        <dbReference type="ARBA" id="ARBA00023128"/>
    </source>
</evidence>
<dbReference type="SUPFAM" id="SSF81411">
    <property type="entry name" value="Mitochondrial cytochrome c oxidase subunit VIa"/>
    <property type="match status" value="1"/>
</dbReference>
<dbReference type="GO" id="GO:0005743">
    <property type="term" value="C:mitochondrial inner membrane"/>
    <property type="evidence" value="ECO:0007669"/>
    <property type="project" value="UniProtKB-SubCell"/>
</dbReference>
<evidence type="ECO:0000256" key="6">
    <source>
        <dbReference type="RuleBase" id="RU004396"/>
    </source>
</evidence>
<dbReference type="InterPro" id="IPR001349">
    <property type="entry name" value="Cyt_c_oxidase_su6a"/>
</dbReference>